<gene>
    <name evidence="1" type="ORF">UFOPK3037_01700</name>
</gene>
<dbReference type="EMBL" id="CAFAAO010000040">
    <property type="protein sequence ID" value="CAB4816302.1"/>
    <property type="molecule type" value="Genomic_DNA"/>
</dbReference>
<organism evidence="1">
    <name type="scientific">freshwater metagenome</name>
    <dbReference type="NCBI Taxonomy" id="449393"/>
    <lineage>
        <taxon>unclassified sequences</taxon>
        <taxon>metagenomes</taxon>
        <taxon>ecological metagenomes</taxon>
    </lineage>
</organism>
<protein>
    <submittedName>
        <fullName evidence="1">Unannotated protein</fullName>
    </submittedName>
</protein>
<reference evidence="1" key="1">
    <citation type="submission" date="2020-05" db="EMBL/GenBank/DDBJ databases">
        <authorList>
            <person name="Chiriac C."/>
            <person name="Salcher M."/>
            <person name="Ghai R."/>
            <person name="Kavagutti S V."/>
        </authorList>
    </citation>
    <scope>NUCLEOTIDE SEQUENCE</scope>
</reference>
<dbReference type="AlphaFoldDB" id="A0A6J6Z3H9"/>
<accession>A0A6J6Z3H9</accession>
<name>A0A6J6Z3H9_9ZZZZ</name>
<sequence>MITPLAPFIVVVIARSKSNVVVRLVPFKSTLPLVLISPLSVLAPVPCNVRKVKASLLPIDPRVIAPLPFDKVNPYRPLTAPKLKKSLLEEVRVRLAPLSVVAPIYVWLPVVVTLAPRLVVPLTEILLKLVRAAEIAKLPVRFRYLPPPFRVELNVTNPVPLPAERLVSAPSVVASPYV</sequence>
<evidence type="ECO:0000313" key="1">
    <source>
        <dbReference type="EMBL" id="CAB4816302.1"/>
    </source>
</evidence>
<proteinExistence type="predicted"/>